<feature type="chain" id="PRO_5020989945" evidence="2">
    <location>
        <begin position="30"/>
        <end position="207"/>
    </location>
</feature>
<feature type="region of interest" description="Disordered" evidence="1">
    <location>
        <begin position="172"/>
        <end position="207"/>
    </location>
</feature>
<name>A0A4R3VD62_9BURK</name>
<sequence>MTSRIVTLKSALLAVVAGGLVGAAGVSSAASPATATLLAPVTVLASADAGKADAKDSKEGRRHHAKRWGGNALMIPGIGPLSGKVLKDLELTDAQKTLLEDARKAQNTLHEERRELMKQAFESRDAQLKEGKLDPRAAIGAMEAAHEAQAGKRKEVQEKWLALWDALQPAQQEKIAQHLKDGKGRHDRMHRGEGREHPRHEGGPQAS</sequence>
<dbReference type="RefSeq" id="WP_165972506.1">
    <property type="nucleotide sequence ID" value="NZ_JBHRVM010000001.1"/>
</dbReference>
<dbReference type="AlphaFoldDB" id="A0A4R3VD62"/>
<feature type="compositionally biased region" description="Basic and acidic residues" evidence="1">
    <location>
        <begin position="175"/>
        <end position="207"/>
    </location>
</feature>
<accession>A0A4R3VD62</accession>
<dbReference type="GO" id="GO:0042597">
    <property type="term" value="C:periplasmic space"/>
    <property type="evidence" value="ECO:0007669"/>
    <property type="project" value="InterPro"/>
</dbReference>
<evidence type="ECO:0000313" key="3">
    <source>
        <dbReference type="EMBL" id="TCV01578.1"/>
    </source>
</evidence>
<evidence type="ECO:0000256" key="1">
    <source>
        <dbReference type="SAM" id="MobiDB-lite"/>
    </source>
</evidence>
<evidence type="ECO:0000313" key="4">
    <source>
        <dbReference type="Proteomes" id="UP000294692"/>
    </source>
</evidence>
<keyword evidence="4" id="KW-1185">Reference proteome</keyword>
<keyword evidence="2" id="KW-0732">Signal</keyword>
<reference evidence="3 4" key="1">
    <citation type="submission" date="2019-03" db="EMBL/GenBank/DDBJ databases">
        <title>Genomic Encyclopedia of Type Strains, Phase IV (KMG-IV): sequencing the most valuable type-strain genomes for metagenomic binning, comparative biology and taxonomic classification.</title>
        <authorList>
            <person name="Goeker M."/>
        </authorList>
    </citation>
    <scope>NUCLEOTIDE SEQUENCE [LARGE SCALE GENOMIC DNA]</scope>
    <source>
        <strain evidence="3 4">DSM 100048</strain>
    </source>
</reference>
<evidence type="ECO:0000256" key="2">
    <source>
        <dbReference type="SAM" id="SignalP"/>
    </source>
</evidence>
<comment type="caution">
    <text evidence="3">The sequence shown here is derived from an EMBL/GenBank/DDBJ whole genome shotgun (WGS) entry which is preliminary data.</text>
</comment>
<dbReference type="Gene3D" id="1.20.120.1490">
    <property type="match status" value="1"/>
</dbReference>
<proteinExistence type="predicted"/>
<feature type="signal peptide" evidence="2">
    <location>
        <begin position="1"/>
        <end position="29"/>
    </location>
</feature>
<protein>
    <submittedName>
        <fullName evidence="3">LTXXQ motif family protein</fullName>
    </submittedName>
</protein>
<gene>
    <name evidence="3" type="ORF">EV686_102291</name>
</gene>
<dbReference type="Proteomes" id="UP000294692">
    <property type="component" value="Unassembled WGS sequence"/>
</dbReference>
<dbReference type="EMBL" id="SMBX01000002">
    <property type="protein sequence ID" value="TCV01578.1"/>
    <property type="molecule type" value="Genomic_DNA"/>
</dbReference>
<organism evidence="3 4">
    <name type="scientific">Paracandidimonas soli</name>
    <dbReference type="NCBI Taxonomy" id="1917182"/>
    <lineage>
        <taxon>Bacteria</taxon>
        <taxon>Pseudomonadati</taxon>
        <taxon>Pseudomonadota</taxon>
        <taxon>Betaproteobacteria</taxon>
        <taxon>Burkholderiales</taxon>
        <taxon>Alcaligenaceae</taxon>
        <taxon>Paracandidimonas</taxon>
    </lineage>
</organism>